<gene>
    <name evidence="2" type="ORF">X797_010973</name>
</gene>
<dbReference type="Proteomes" id="UP000030151">
    <property type="component" value="Unassembled WGS sequence"/>
</dbReference>
<dbReference type="eggNOG" id="ENOG502SX07">
    <property type="taxonomic scope" value="Eukaryota"/>
</dbReference>
<evidence type="ECO:0000313" key="3">
    <source>
        <dbReference type="Proteomes" id="UP000030151"/>
    </source>
</evidence>
<dbReference type="SUPFAM" id="SSF56281">
    <property type="entry name" value="Metallo-hydrolase/oxidoreductase"/>
    <property type="match status" value="1"/>
</dbReference>
<proteinExistence type="predicted"/>
<evidence type="ECO:0000313" key="2">
    <source>
        <dbReference type="EMBL" id="EXU95913.1"/>
    </source>
</evidence>
<comment type="caution">
    <text evidence="2">The sequence shown here is derived from an EMBL/GenBank/DDBJ whole genome shotgun (WGS) entry which is preliminary data.</text>
</comment>
<feature type="signal peptide" evidence="1">
    <location>
        <begin position="1"/>
        <end position="19"/>
    </location>
</feature>
<keyword evidence="1" id="KW-0732">Signal</keyword>
<feature type="chain" id="PRO_5001472685" evidence="1">
    <location>
        <begin position="20"/>
        <end position="567"/>
    </location>
</feature>
<evidence type="ECO:0000256" key="1">
    <source>
        <dbReference type="SAM" id="SignalP"/>
    </source>
</evidence>
<organism evidence="2 3">
    <name type="scientific">Metarhizium robertsii</name>
    <dbReference type="NCBI Taxonomy" id="568076"/>
    <lineage>
        <taxon>Eukaryota</taxon>
        <taxon>Fungi</taxon>
        <taxon>Dikarya</taxon>
        <taxon>Ascomycota</taxon>
        <taxon>Pezizomycotina</taxon>
        <taxon>Sordariomycetes</taxon>
        <taxon>Hypocreomycetidae</taxon>
        <taxon>Hypocreales</taxon>
        <taxon>Clavicipitaceae</taxon>
        <taxon>Metarhizium</taxon>
    </lineage>
</organism>
<sequence>MFAVFQIATLVAIAGRSFAHPHESRAATISPLKLIDDSIAALGGQNALASLNEIIYESANIFRTSTLMQNYKLLAADRHIVASGSQNLSFSFTNGTFYHRIDRDFHLSDYFYFGDPILQPRSFSLVMKNGNKDGYACYVKGNNNVFNIPAQVAGYADSALTEYLLFQAEKFSPRLLLDIRNHNITADAVDINGVEHFAVHDPALGIIVIFDSITHYPKIIRSFEDHAIFGRTTHDLQLFNYTEVSGIQFPTRQMVLYNGDAIIEDAVVSKITVNPDFGSGLFDGLSANETKTQPAPPKMIPGYSHAEIGEYWYNTLWGGQYTGTLANLSVTQPAADLPRVHKLLFLDSPSLEQLVLEFDDSVIVFEAPAHQTDLVIRWIQEKLKKPITHLWPSHHHHDHNYEVRKYVELGAQIIVPEISAPLWRQIPNAKLITFRQQLKQHSEKRPYIHSDGKMQARFLWRPEADHSVDWTYSIITSACPSANSSIMAYIADAYSTSTAYDNAVARNWLKQAMTDGLSRAALLVKTVIPAHGQPTPLVELIDALAFDYPGLRTTDFKTGGKICRRKR</sequence>
<dbReference type="Gene3D" id="3.60.15.10">
    <property type="entry name" value="Ribonuclease Z/Hydroxyacylglutathione hydrolase-like"/>
    <property type="match status" value="1"/>
</dbReference>
<dbReference type="EMBL" id="JELW01000060">
    <property type="protein sequence ID" value="EXU95913.1"/>
    <property type="molecule type" value="Genomic_DNA"/>
</dbReference>
<dbReference type="AlphaFoldDB" id="A0A014N7W3"/>
<accession>A0A014N7W3</accession>
<dbReference type="HOGENOM" id="CLU_025636_0_0_1"/>
<dbReference type="InterPro" id="IPR036866">
    <property type="entry name" value="RibonucZ/Hydroxyglut_hydro"/>
</dbReference>
<protein>
    <submittedName>
        <fullName evidence="2">Metallo-beta-lactamase family protein</fullName>
    </submittedName>
</protein>
<reference evidence="2 3" key="1">
    <citation type="submission" date="2014-02" db="EMBL/GenBank/DDBJ databases">
        <title>The genome sequence of the entomopathogenic fungus Metarhizium robertsii ARSEF 2575.</title>
        <authorList>
            <person name="Giuliano Garisto Donzelli B."/>
            <person name="Roe B.A."/>
            <person name="Macmil S.L."/>
            <person name="Krasnoff S.B."/>
            <person name="Gibson D.M."/>
        </authorList>
    </citation>
    <scope>NUCLEOTIDE SEQUENCE [LARGE SCALE GENOMIC DNA]</scope>
    <source>
        <strain evidence="2 3">ARSEF 2575</strain>
    </source>
</reference>
<name>A0A014N7W3_9HYPO</name>